<evidence type="ECO:0000313" key="3">
    <source>
        <dbReference type="EMBL" id="CAK1248776.1"/>
    </source>
</evidence>
<evidence type="ECO:0000256" key="1">
    <source>
        <dbReference type="SAM" id="MobiDB-lite"/>
    </source>
</evidence>
<proteinExistence type="predicted"/>
<comment type="caution">
    <text evidence="3">The sequence shown here is derived from an EMBL/GenBank/DDBJ whole genome shotgun (WGS) entry which is preliminary data.</text>
</comment>
<dbReference type="PRINTS" id="PR01217">
    <property type="entry name" value="PRICHEXTENSN"/>
</dbReference>
<feature type="region of interest" description="Disordered" evidence="1">
    <location>
        <begin position="1033"/>
        <end position="1240"/>
    </location>
</feature>
<keyword evidence="3" id="KW-0808">Transferase</keyword>
<dbReference type="Pfam" id="PF17966">
    <property type="entry name" value="Muc_B2"/>
    <property type="match status" value="4"/>
</dbReference>
<reference evidence="3 4" key="1">
    <citation type="submission" date="2023-10" db="EMBL/GenBank/DDBJ databases">
        <authorList>
            <person name="Botero Cardona J."/>
        </authorList>
    </citation>
    <scope>NUCLEOTIDE SEQUENCE [LARGE SCALE GENOMIC DNA]</scope>
    <source>
        <strain evidence="3 4">R-54839</strain>
    </source>
</reference>
<name>A0ABM9MY86_9LACO</name>
<evidence type="ECO:0000313" key="4">
    <source>
        <dbReference type="Proteomes" id="UP001314261"/>
    </source>
</evidence>
<feature type="compositionally biased region" description="Pro residues" evidence="1">
    <location>
        <begin position="1039"/>
        <end position="1192"/>
    </location>
</feature>
<feature type="domain" description="Mub B2-like" evidence="2">
    <location>
        <begin position="942"/>
        <end position="1035"/>
    </location>
</feature>
<dbReference type="EMBL" id="CAUZLR010000008">
    <property type="protein sequence ID" value="CAK1248776.1"/>
    <property type="molecule type" value="Genomic_DNA"/>
</dbReference>
<organism evidence="3 4">
    <name type="scientific">Fructobacillus fructosus</name>
    <dbReference type="NCBI Taxonomy" id="1631"/>
    <lineage>
        <taxon>Bacteria</taxon>
        <taxon>Bacillati</taxon>
        <taxon>Bacillota</taxon>
        <taxon>Bacilli</taxon>
        <taxon>Lactobacillales</taxon>
        <taxon>Lactobacillaceae</taxon>
        <taxon>Fructobacillus</taxon>
    </lineage>
</organism>
<dbReference type="PANTHER" id="PTHR24216">
    <property type="entry name" value="PAXILLIN-RELATED"/>
    <property type="match status" value="1"/>
</dbReference>
<dbReference type="GO" id="GO:0004674">
    <property type="term" value="F:protein serine/threonine kinase activity"/>
    <property type="evidence" value="ECO:0007669"/>
    <property type="project" value="UniProtKB-EC"/>
</dbReference>
<dbReference type="Gene3D" id="2.60.40.4300">
    <property type="match status" value="4"/>
</dbReference>
<gene>
    <name evidence="3" type="ORF">R54839_PPFHFPJH_01252</name>
</gene>
<feature type="domain" description="Mub B2-like" evidence="2">
    <location>
        <begin position="744"/>
        <end position="838"/>
    </location>
</feature>
<feature type="domain" description="Mub B2-like" evidence="2">
    <location>
        <begin position="555"/>
        <end position="646"/>
    </location>
</feature>
<evidence type="ECO:0000259" key="2">
    <source>
        <dbReference type="Pfam" id="PF17966"/>
    </source>
</evidence>
<dbReference type="InterPro" id="IPR041495">
    <property type="entry name" value="Mub_B2"/>
</dbReference>
<accession>A0ABM9MY86</accession>
<protein>
    <submittedName>
        <fullName evidence="3">Binds to the septal ring</fullName>
        <ecNumber evidence="3">2.7.11.1</ecNumber>
    </submittedName>
</protein>
<dbReference type="Proteomes" id="UP001314261">
    <property type="component" value="Unassembled WGS sequence"/>
</dbReference>
<dbReference type="EC" id="2.7.11.1" evidence="3"/>
<keyword evidence="4" id="KW-1185">Reference proteome</keyword>
<dbReference type="PANTHER" id="PTHR24216:SF65">
    <property type="entry name" value="PAXILLIN-LIKE PROTEIN 1"/>
    <property type="match status" value="1"/>
</dbReference>
<feature type="domain" description="Mub B2-like" evidence="2">
    <location>
        <begin position="357"/>
        <end position="451"/>
    </location>
</feature>
<sequence length="1287" mass="138405">MTVTATAQGDTAANGILKAIGVGVYKQDGTLAKLTDLGITNTSQLKDAVYTYPNGTTAHVKLGYYLNAVGQQVTDFNDAVELAYYVHPNDQNYSLFTDGKGADAGVNDKVDLNQSGASATYGLSISWDAKNFDNFAAAQHVVRGFAQPVYGSYSPQVIKEFYVDQDTGEQISPMTLLGEHGNFTDQYTVDSDNLSSLGYTLRSSYMYHQQETGGYTAQDVSNIWPAFKLDQQPAALVHYYVKTTDASNVVHFIDVDDSNKEVAVTSDGKHAYDITGMVEYNNKQEDLLAQGYEVQSKDKELVELDTPLDFDGPVIKHPDGVIEGLGMEVPKGGRNLYVYLKHGTEVATPEKPKDGVETSKTVTRTVNFVDSLNRTIAPSVTQTAHFTREVTVDKVTGKEISATDWQSTDATFTAVALPEVNGWIAPKKTVDGETVSATTGDQTETVQYKSTTDLYYEVTMYDVDDNDKILYHDKLLGTYLNPKALDGFGAFVDNAENAGAALEASGYEYEADKHVFSDSTEVVNGRTVDSQINKSYFHHKMQTVTPENPENGVETSKTVTRTINYVDAKGKTVAPSVTQTAHFTRNVTIDAVTKAEKSATAWQSTDANFEAVTSPTLEDRITKQTTVAAETVDANTDNQTVTVIYDNPALYIERRAIVDLDTNTVLMDLSHRSDDSAESSYHFVDEVENTAASILEDKYVEAYKNSSKTISYVDGKAVSYDDQTIYVHHATEVVTPEKSKDGVETSKTVTRTVNFVDSLNRTIAPSVTQTAHFTREVTVDKVTGKEISATDWQSTDATFTAVSLPEVNGWIAPKKTVDGETVTATTGDQTETVQYESTTDLYTEVTMYDVDDNDKILYHDKLLETRLDPKTIGRFDAFVDNLENAGAALEASGYENEDDKHVFSASTDVVNGRTVDSQINKVYFRHKMQTVTPENPENGVETSKTVTRTINYVDAKGKTVAPSVTQTAHFTRNVTIDAVTKAEKSATAWQSTDANFEAVTSPTLEDRITKQTTVAAETVNADAQNQVVTVTYTKNAPTPVDPTPAPAPTPVDPTPAPAPTPVDPSPAPAPTPVDPTPAPAPTPVDPTPAPAPTPVDPTPAPTPTPVDPTPAPAPTPVDPTPAPAPTPVDPTPAPTPTPVDPTPAPAPTPVDPTPAPTPTPVDPTPAPAPTPVDPTPAPAPTPVDPTPAPAPTVKPESTDNGQSATTVVLADNKENEALPNTGAGETTPVKPGTDNLPNEVKHDNVKETAAELPETAQQSHKNAALALFSAATLSSLSLAFWFKKSDK</sequence>